<evidence type="ECO:0000256" key="11">
    <source>
        <dbReference type="ARBA" id="ARBA00037943"/>
    </source>
</evidence>
<comment type="subcellular location">
    <subcellularLocation>
        <location evidence="2">Cytoplasm</location>
        <location evidence="2">Perinuclear region</location>
    </subcellularLocation>
</comment>
<dbReference type="Pfam" id="PF00443">
    <property type="entry name" value="UCH"/>
    <property type="match status" value="1"/>
</dbReference>
<reference evidence="14" key="2">
    <citation type="submission" date="2025-09" db="UniProtKB">
        <authorList>
            <consortium name="Ensembl"/>
        </authorList>
    </citation>
    <scope>IDENTIFICATION</scope>
</reference>
<evidence type="ECO:0000313" key="15">
    <source>
        <dbReference type="Proteomes" id="UP000264820"/>
    </source>
</evidence>
<dbReference type="KEGG" id="hcq:109515659"/>
<evidence type="ECO:0000256" key="7">
    <source>
        <dbReference type="ARBA" id="ARBA00022801"/>
    </source>
</evidence>
<reference evidence="14" key="1">
    <citation type="submission" date="2025-08" db="UniProtKB">
        <authorList>
            <consortium name="Ensembl"/>
        </authorList>
    </citation>
    <scope>IDENTIFICATION</scope>
</reference>
<organism evidence="14 15">
    <name type="scientific">Hippocampus comes</name>
    <name type="common">Tiger tail seahorse</name>
    <dbReference type="NCBI Taxonomy" id="109280"/>
    <lineage>
        <taxon>Eukaryota</taxon>
        <taxon>Metazoa</taxon>
        <taxon>Chordata</taxon>
        <taxon>Craniata</taxon>
        <taxon>Vertebrata</taxon>
        <taxon>Euteleostomi</taxon>
        <taxon>Actinopterygii</taxon>
        <taxon>Neopterygii</taxon>
        <taxon>Teleostei</taxon>
        <taxon>Neoteleostei</taxon>
        <taxon>Acanthomorphata</taxon>
        <taxon>Syngnathiaria</taxon>
        <taxon>Syngnathiformes</taxon>
        <taxon>Syngnathoidei</taxon>
        <taxon>Syngnathidae</taxon>
        <taxon>Hippocampus</taxon>
    </lineage>
</organism>
<dbReference type="InterPro" id="IPR028889">
    <property type="entry name" value="USP"/>
</dbReference>
<evidence type="ECO:0000256" key="12">
    <source>
        <dbReference type="RuleBase" id="RU366025"/>
    </source>
</evidence>
<evidence type="ECO:0000313" key="14">
    <source>
        <dbReference type="Ensembl" id="ENSHCOP00000022346.1"/>
    </source>
</evidence>
<comment type="catalytic activity">
    <reaction evidence="1 12">
        <text>Thiol-dependent hydrolysis of ester, thioester, amide, peptide and isopeptide bonds formed by the C-terminal Gly of ubiquitin (a 76-residue protein attached to proteins as an intracellular targeting signal).</text>
        <dbReference type="EC" id="3.4.19.12"/>
    </reaction>
</comment>
<dbReference type="GeneTree" id="ENSGT00940000161289"/>
<dbReference type="PROSITE" id="PS00973">
    <property type="entry name" value="USP_2"/>
    <property type="match status" value="1"/>
</dbReference>
<evidence type="ECO:0000256" key="5">
    <source>
        <dbReference type="ARBA" id="ARBA00022723"/>
    </source>
</evidence>
<evidence type="ECO:0000256" key="2">
    <source>
        <dbReference type="ARBA" id="ARBA00004556"/>
    </source>
</evidence>
<dbReference type="PROSITE" id="PS50235">
    <property type="entry name" value="USP_3"/>
    <property type="match status" value="1"/>
</dbReference>
<dbReference type="FunFam" id="3.90.70.10:FF:000024">
    <property type="entry name" value="Ubiquitin carboxyl-terminal hydrolase 2"/>
    <property type="match status" value="1"/>
</dbReference>
<keyword evidence="9" id="KW-0862">Zinc</keyword>
<dbReference type="GO" id="GO:0048471">
    <property type="term" value="C:perinuclear region of cytoplasm"/>
    <property type="evidence" value="ECO:0007669"/>
    <property type="project" value="UniProtKB-SubCell"/>
</dbReference>
<accession>A0A3Q3DWH1</accession>
<evidence type="ECO:0000256" key="10">
    <source>
        <dbReference type="ARBA" id="ARBA00023108"/>
    </source>
</evidence>
<evidence type="ECO:0000256" key="8">
    <source>
        <dbReference type="ARBA" id="ARBA00022807"/>
    </source>
</evidence>
<dbReference type="GO" id="GO:0046872">
    <property type="term" value="F:metal ion binding"/>
    <property type="evidence" value="ECO:0007669"/>
    <property type="project" value="UniProtKB-KW"/>
</dbReference>
<keyword evidence="7 12" id="KW-0378">Hydrolase</keyword>
<dbReference type="GO" id="GO:0016579">
    <property type="term" value="P:protein deubiquitination"/>
    <property type="evidence" value="ECO:0007669"/>
    <property type="project" value="InterPro"/>
</dbReference>
<dbReference type="PANTHER" id="PTHR21646">
    <property type="entry name" value="UBIQUITIN CARBOXYL-TERMINAL HYDROLASE"/>
    <property type="match status" value="1"/>
</dbReference>
<dbReference type="GO" id="GO:0004843">
    <property type="term" value="F:cysteine-type deubiquitinase activity"/>
    <property type="evidence" value="ECO:0007669"/>
    <property type="project" value="UniProtKB-UniRule"/>
</dbReference>
<dbReference type="GO" id="GO:0048511">
    <property type="term" value="P:rhythmic process"/>
    <property type="evidence" value="ECO:0007669"/>
    <property type="project" value="UniProtKB-KW"/>
</dbReference>
<dbReference type="SUPFAM" id="SSF54001">
    <property type="entry name" value="Cysteine proteinases"/>
    <property type="match status" value="1"/>
</dbReference>
<keyword evidence="3" id="KW-0963">Cytoplasm</keyword>
<dbReference type="InterPro" id="IPR038765">
    <property type="entry name" value="Papain-like_cys_pep_sf"/>
</dbReference>
<dbReference type="CDD" id="cd02674">
    <property type="entry name" value="Peptidase_C19R"/>
    <property type="match status" value="1"/>
</dbReference>
<evidence type="ECO:0000256" key="6">
    <source>
        <dbReference type="ARBA" id="ARBA00022786"/>
    </source>
</evidence>
<dbReference type="OrthoDB" id="265306at2759"/>
<keyword evidence="4 12" id="KW-0645">Protease</keyword>
<dbReference type="InterPro" id="IPR001394">
    <property type="entry name" value="Peptidase_C19_UCH"/>
</dbReference>
<dbReference type="PROSITE" id="PS00972">
    <property type="entry name" value="USP_1"/>
    <property type="match status" value="1"/>
</dbReference>
<dbReference type="InterPro" id="IPR050185">
    <property type="entry name" value="Ub_carboxyl-term_hydrolase"/>
</dbReference>
<dbReference type="PANTHER" id="PTHR21646:SF101">
    <property type="entry name" value="UBIQUITIN CARBOXYL-TERMINAL HYDROLASE"/>
    <property type="match status" value="1"/>
</dbReference>
<keyword evidence="8 12" id="KW-0788">Thiol protease</keyword>
<dbReference type="EC" id="3.4.19.12" evidence="12"/>
<dbReference type="GO" id="GO:0006508">
    <property type="term" value="P:proteolysis"/>
    <property type="evidence" value="ECO:0007669"/>
    <property type="project" value="UniProtKB-KW"/>
</dbReference>
<name>A0A3Q3DWH1_HIPCM</name>
<evidence type="ECO:0000256" key="4">
    <source>
        <dbReference type="ARBA" id="ARBA00022670"/>
    </source>
</evidence>
<keyword evidence="6 12" id="KW-0833">Ubl conjugation pathway</keyword>
<evidence type="ECO:0000256" key="3">
    <source>
        <dbReference type="ARBA" id="ARBA00022490"/>
    </source>
</evidence>
<dbReference type="AlphaFoldDB" id="A0A3Q3DWH1"/>
<dbReference type="RefSeq" id="XP_019725175.1">
    <property type="nucleotide sequence ID" value="XM_019869616.1"/>
</dbReference>
<keyword evidence="15" id="KW-1185">Reference proteome</keyword>
<dbReference type="InterPro" id="IPR018200">
    <property type="entry name" value="USP_CS"/>
</dbReference>
<feature type="domain" description="USP" evidence="13">
    <location>
        <begin position="60"/>
        <end position="393"/>
    </location>
</feature>
<proteinExistence type="inferred from homology"/>
<evidence type="ECO:0000256" key="1">
    <source>
        <dbReference type="ARBA" id="ARBA00000707"/>
    </source>
</evidence>
<dbReference type="Proteomes" id="UP000264820">
    <property type="component" value="Unplaced"/>
</dbReference>
<dbReference type="Gene3D" id="3.90.70.10">
    <property type="entry name" value="Cysteine proteinases"/>
    <property type="match status" value="1"/>
</dbReference>
<dbReference type="OMA" id="EKSKRMW"/>
<comment type="similarity">
    <text evidence="11">Belongs to the peptidase C19 family. USP2 subfamily.</text>
</comment>
<sequence>MPSPRYSYTVTAPEEPAAALPASKSNVRRLAPSLSRSKLVSTFMGLIINQAKKQSPQGLVGLKNLGNTCFMNSILQCLSNTPELRDYCLREVHRTDLNNNSNRTNSALVEEFAKLTQSLWTSVNNETFIPSDFHSQVQICAPKFAGCNQQDAQEFLRFLLDALHNGVNRAMACPRASVEDFDHLSDDDKAKQMWSMYLQREDSKVVDLFAGQLKSSLTCTVCGFRSNVFEPFWDLSVPIAPIVSGEVTLKDCLRVFTKEDVLDGDERPTCNRCKTRQKCTKRFSIQKFPQILVLHLKRFSESNIRASKLSTYVNFPLKDLDLREFASDGSERATYNLYAVSNHWGNTLGGHYTAYCKNATVGEWYSFNDFRVSHMSCSQVRSSNAYILFYELCKNQDVSPLGALRLQQQSNPVRREV</sequence>
<keyword evidence="5" id="KW-0479">Metal-binding</keyword>
<evidence type="ECO:0000256" key="9">
    <source>
        <dbReference type="ARBA" id="ARBA00022833"/>
    </source>
</evidence>
<keyword evidence="10" id="KW-0090">Biological rhythms</keyword>
<protein>
    <recommendedName>
        <fullName evidence="12">Ubiquitin carboxyl-terminal hydrolase</fullName>
        <ecNumber evidence="12">3.4.19.12</ecNumber>
    </recommendedName>
</protein>
<evidence type="ECO:0000259" key="13">
    <source>
        <dbReference type="PROSITE" id="PS50235"/>
    </source>
</evidence>
<dbReference type="Ensembl" id="ENSHCOT00000001293.1">
    <property type="protein sequence ID" value="ENSHCOP00000022346.1"/>
    <property type="gene ID" value="ENSHCOG00000000312.1"/>
</dbReference>
<dbReference type="STRING" id="109280.ENSHCOP00000022346"/>
<dbReference type="GeneID" id="109515659"/>